<keyword evidence="5 7" id="KW-1133">Transmembrane helix</keyword>
<evidence type="ECO:0000256" key="2">
    <source>
        <dbReference type="ARBA" id="ARBA00022448"/>
    </source>
</evidence>
<evidence type="ECO:0000313" key="9">
    <source>
        <dbReference type="EMBL" id="MDP4536676.1"/>
    </source>
</evidence>
<accession>A0ABT9H030</accession>
<feature type="transmembrane region" description="Helical" evidence="7">
    <location>
        <begin position="12"/>
        <end position="32"/>
    </location>
</feature>
<dbReference type="EMBL" id="JAUZVZ010000013">
    <property type="protein sequence ID" value="MDP4536676.1"/>
    <property type="molecule type" value="Genomic_DNA"/>
</dbReference>
<feature type="transmembrane region" description="Helical" evidence="7">
    <location>
        <begin position="241"/>
        <end position="266"/>
    </location>
</feature>
<feature type="transmembrane region" description="Helical" evidence="7">
    <location>
        <begin position="298"/>
        <end position="317"/>
    </location>
</feature>
<evidence type="ECO:0000313" key="10">
    <source>
        <dbReference type="Proteomes" id="UP001231616"/>
    </source>
</evidence>
<evidence type="ECO:0000256" key="5">
    <source>
        <dbReference type="ARBA" id="ARBA00022989"/>
    </source>
</evidence>
<keyword evidence="4 7" id="KW-0812">Transmembrane</keyword>
<feature type="transmembrane region" description="Helical" evidence="7">
    <location>
        <begin position="132"/>
        <end position="153"/>
    </location>
</feature>
<evidence type="ECO:0000256" key="4">
    <source>
        <dbReference type="ARBA" id="ARBA00022692"/>
    </source>
</evidence>
<keyword evidence="10" id="KW-1185">Reference proteome</keyword>
<keyword evidence="3" id="KW-1003">Cell membrane</keyword>
<feature type="transmembrane region" description="Helical" evidence="7">
    <location>
        <begin position="101"/>
        <end position="120"/>
    </location>
</feature>
<feature type="transmembrane region" description="Helical" evidence="7">
    <location>
        <begin position="44"/>
        <end position="64"/>
    </location>
</feature>
<dbReference type="Gene3D" id="1.20.1250.20">
    <property type="entry name" value="MFS general substrate transporter like domains"/>
    <property type="match status" value="2"/>
</dbReference>
<dbReference type="Proteomes" id="UP001231616">
    <property type="component" value="Unassembled WGS sequence"/>
</dbReference>
<feature type="transmembrane region" description="Helical" evidence="7">
    <location>
        <begin position="338"/>
        <end position="358"/>
    </location>
</feature>
<keyword evidence="2" id="KW-0813">Transport</keyword>
<dbReference type="PANTHER" id="PTHR23522:SF4">
    <property type="entry name" value="NUCLEOSIDE PERMEASE NUPG-RELATED"/>
    <property type="match status" value="1"/>
</dbReference>
<keyword evidence="6 7" id="KW-0472">Membrane</keyword>
<dbReference type="SUPFAM" id="SSF103473">
    <property type="entry name" value="MFS general substrate transporter"/>
    <property type="match status" value="1"/>
</dbReference>
<dbReference type="InterPro" id="IPR020846">
    <property type="entry name" value="MFS_dom"/>
</dbReference>
<evidence type="ECO:0000256" key="3">
    <source>
        <dbReference type="ARBA" id="ARBA00022475"/>
    </source>
</evidence>
<name>A0ABT9H030_9GAMM</name>
<evidence type="ECO:0000256" key="1">
    <source>
        <dbReference type="ARBA" id="ARBA00004651"/>
    </source>
</evidence>
<feature type="transmembrane region" description="Helical" evidence="7">
    <location>
        <begin position="373"/>
        <end position="392"/>
    </location>
</feature>
<evidence type="ECO:0000256" key="7">
    <source>
        <dbReference type="SAM" id="Phobius"/>
    </source>
</evidence>
<feature type="transmembrane region" description="Helical" evidence="7">
    <location>
        <begin position="76"/>
        <end position="95"/>
    </location>
</feature>
<comment type="subcellular location">
    <subcellularLocation>
        <location evidence="1">Cell membrane</location>
        <topology evidence="1">Multi-pass membrane protein</topology>
    </subcellularLocation>
</comment>
<dbReference type="InterPro" id="IPR036259">
    <property type="entry name" value="MFS_trans_sf"/>
</dbReference>
<proteinExistence type="predicted"/>
<evidence type="ECO:0000256" key="6">
    <source>
        <dbReference type="ARBA" id="ARBA00023136"/>
    </source>
</evidence>
<organism evidence="9 10">
    <name type="scientific">Alkalimonas collagenimarina</name>
    <dbReference type="NCBI Taxonomy" id="400390"/>
    <lineage>
        <taxon>Bacteria</taxon>
        <taxon>Pseudomonadati</taxon>
        <taxon>Pseudomonadota</taxon>
        <taxon>Gammaproteobacteria</taxon>
        <taxon>Alkalimonas</taxon>
    </lineage>
</organism>
<dbReference type="InterPro" id="IPR004740">
    <property type="entry name" value="Nuc_H_symport"/>
</dbReference>
<protein>
    <submittedName>
        <fullName evidence="9">Nucleoside permease</fullName>
    </submittedName>
</protein>
<dbReference type="RefSeq" id="WP_305893941.1">
    <property type="nucleotide sequence ID" value="NZ_JAUZVZ010000013.1"/>
</dbReference>
<gene>
    <name evidence="9" type="ORF">Q3O60_10785</name>
</gene>
<comment type="caution">
    <text evidence="9">The sequence shown here is derived from an EMBL/GenBank/DDBJ whole genome shotgun (WGS) entry which is preliminary data.</text>
</comment>
<dbReference type="PROSITE" id="PS50850">
    <property type="entry name" value="MFS"/>
    <property type="match status" value="1"/>
</dbReference>
<feature type="domain" description="Major facilitator superfamily (MFS) profile" evidence="8">
    <location>
        <begin position="162"/>
        <end position="401"/>
    </location>
</feature>
<evidence type="ECO:0000259" key="8">
    <source>
        <dbReference type="PROSITE" id="PS50850"/>
    </source>
</evidence>
<dbReference type="PANTHER" id="PTHR23522">
    <property type="entry name" value="BLL5896 PROTEIN"/>
    <property type="match status" value="1"/>
</dbReference>
<feature type="transmembrane region" description="Helical" evidence="7">
    <location>
        <begin position="211"/>
        <end position="229"/>
    </location>
</feature>
<reference evidence="9 10" key="1">
    <citation type="submission" date="2023-08" db="EMBL/GenBank/DDBJ databases">
        <authorList>
            <person name="Joshi A."/>
            <person name="Thite S."/>
        </authorList>
    </citation>
    <scope>NUCLEOTIDE SEQUENCE [LARGE SCALE GENOMIC DNA]</scope>
    <source>
        <strain evidence="9 10">AC40</strain>
    </source>
</reference>
<feature type="transmembrane region" description="Helical" evidence="7">
    <location>
        <begin position="159"/>
        <end position="180"/>
    </location>
</feature>
<feature type="transmembrane region" description="Helical" evidence="7">
    <location>
        <begin position="273"/>
        <end position="292"/>
    </location>
</feature>
<dbReference type="CDD" id="cd06177">
    <property type="entry name" value="MFS_NHS"/>
    <property type="match status" value="1"/>
</dbReference>
<sequence>MKATTRIQLSSMMFLEFFIWGAWFVTLGTFLAQHFSASGSQMGLAFETQSIGAIIAPFIIGLIADRYFSAQKILGFMHLTGAALLFFVATTNSFAAFYPLVLIYMLLYMPTLALVNTIAFKQLKDNPEKFAQIRVFGTVGWIIAGVLIGYFGWESSRQLQNTFLLASFASALLGVLSFFLPNTPPSAKQDGAGLRHMIGLDALGMLRDKTYLVFFITSVLICIPLAFYYQNTNLFLNDIGMAGAAATMSLGQVSEILFMLMLPLFLKRFGIKITLLIGILAWVIRYVLFAYGDTGDQIWMLFVGILLHGICYDFFFVTGQIYTEKKAGLKNKAAAQGLITLATYGVGMLIGFRLAGWITDTYTSAGSYQWEQIWLIPAGFAVVVLLLFIVLFREKQATASE</sequence>
<dbReference type="Pfam" id="PF03825">
    <property type="entry name" value="Nuc_H_symport"/>
    <property type="match status" value="1"/>
</dbReference>